<keyword evidence="9" id="KW-1208">Phospholipid metabolism</keyword>
<keyword evidence="6" id="KW-0520">NAD</keyword>
<dbReference type="GO" id="GO:0008654">
    <property type="term" value="P:phospholipid biosynthetic process"/>
    <property type="evidence" value="ECO:0007669"/>
    <property type="project" value="UniProtKB-KW"/>
</dbReference>
<dbReference type="PANTHER" id="PTHR43616:SF5">
    <property type="entry name" value="GLYCEROL DEHYDROGENASE 1"/>
    <property type="match status" value="1"/>
</dbReference>
<evidence type="ECO:0000256" key="5">
    <source>
        <dbReference type="ARBA" id="ARBA00023002"/>
    </source>
</evidence>
<name>A0A841SYG5_9BACL</name>
<sequence>MSDMMNKVRAAASQMPGAATASLEIDPVLIESGAIRKIAPYLKEKGYARVSLVADKTTYEIAGQSIEAAIVQAGIRAQATLVAPNAQGDVIADEASLVQLILDVKKFGAEVILAVGSGTLHDIARFSAYAVSVPFVSVPTAPSVDGFNSVGAPLILRGDKTTIQTIGPSAIFADLDILTKAPSALVAAGFGDMLGKFTSLFDWSFGRASADEVYSGVVAEMTREALRKCVDRVDEIASRSPEGIRILTEALVESGFAMLLLGQSHPASGAEHHLSHYWEMEFLRTGRKQILHGAKVGVACGVIAGLYKELAEKGPLPSLPEEKQGAIREELARIPSVETIKGWLRQVGGPSETSELGVSEELLARSLQTAHRIRMNRHTLLRAYNESR</sequence>
<comment type="caution">
    <text evidence="10">The sequence shown here is derived from an EMBL/GenBank/DDBJ whole genome shotgun (WGS) entry which is preliminary data.</text>
</comment>
<dbReference type="Pfam" id="PF13685">
    <property type="entry name" value="Fe-ADH_2"/>
    <property type="match status" value="1"/>
</dbReference>
<accession>A0A841SYG5</accession>
<evidence type="ECO:0000313" key="10">
    <source>
        <dbReference type="EMBL" id="MBB6633801.1"/>
    </source>
</evidence>
<dbReference type="AlphaFoldDB" id="A0A841SYG5"/>
<evidence type="ECO:0000256" key="6">
    <source>
        <dbReference type="ARBA" id="ARBA00023027"/>
    </source>
</evidence>
<dbReference type="GO" id="GO:0046872">
    <property type="term" value="F:metal ion binding"/>
    <property type="evidence" value="ECO:0007669"/>
    <property type="project" value="UniProtKB-KW"/>
</dbReference>
<keyword evidence="11" id="KW-1185">Reference proteome</keyword>
<reference evidence="10 11" key="1">
    <citation type="submission" date="2020-08" db="EMBL/GenBank/DDBJ databases">
        <title>Cohnella phylogeny.</title>
        <authorList>
            <person name="Dunlap C."/>
        </authorList>
    </citation>
    <scope>NUCLEOTIDE SEQUENCE [LARGE SCALE GENOMIC DNA]</scope>
    <source>
        <strain evidence="10 11">DSM 25241</strain>
    </source>
</reference>
<keyword evidence="4" id="KW-0521">NADP</keyword>
<protein>
    <submittedName>
        <fullName evidence="10">sn-glycerol-1-phosphate dehydrogenase</fullName>
    </submittedName>
</protein>
<dbReference type="Proteomes" id="UP000535838">
    <property type="component" value="Unassembled WGS sequence"/>
</dbReference>
<evidence type="ECO:0000256" key="4">
    <source>
        <dbReference type="ARBA" id="ARBA00022857"/>
    </source>
</evidence>
<evidence type="ECO:0000256" key="9">
    <source>
        <dbReference type="ARBA" id="ARBA00023264"/>
    </source>
</evidence>
<keyword evidence="5" id="KW-0560">Oxidoreductase</keyword>
<dbReference type="CDD" id="cd08175">
    <property type="entry name" value="G1PDH"/>
    <property type="match status" value="1"/>
</dbReference>
<organism evidence="10 11">
    <name type="scientific">Cohnella thailandensis</name>
    <dbReference type="NCBI Taxonomy" id="557557"/>
    <lineage>
        <taxon>Bacteria</taxon>
        <taxon>Bacillati</taxon>
        <taxon>Bacillota</taxon>
        <taxon>Bacilli</taxon>
        <taxon>Bacillales</taxon>
        <taxon>Paenibacillaceae</taxon>
        <taxon>Cohnella</taxon>
    </lineage>
</organism>
<dbReference type="InterPro" id="IPR032837">
    <property type="entry name" value="G1PDH"/>
</dbReference>
<evidence type="ECO:0000256" key="8">
    <source>
        <dbReference type="ARBA" id="ARBA00023209"/>
    </source>
</evidence>
<evidence type="ECO:0000256" key="7">
    <source>
        <dbReference type="ARBA" id="ARBA00023098"/>
    </source>
</evidence>
<dbReference type="RefSeq" id="WP_185119018.1">
    <property type="nucleotide sequence ID" value="NZ_JACJVQ010000005.1"/>
</dbReference>
<dbReference type="SUPFAM" id="SSF56796">
    <property type="entry name" value="Dehydroquinate synthase-like"/>
    <property type="match status" value="1"/>
</dbReference>
<dbReference type="GO" id="GO:0016614">
    <property type="term" value="F:oxidoreductase activity, acting on CH-OH group of donors"/>
    <property type="evidence" value="ECO:0007669"/>
    <property type="project" value="InterPro"/>
</dbReference>
<evidence type="ECO:0000313" key="11">
    <source>
        <dbReference type="Proteomes" id="UP000535838"/>
    </source>
</evidence>
<keyword evidence="2" id="KW-0444">Lipid biosynthesis</keyword>
<keyword evidence="7" id="KW-0443">Lipid metabolism</keyword>
<evidence type="ECO:0000256" key="1">
    <source>
        <dbReference type="ARBA" id="ARBA00022490"/>
    </source>
</evidence>
<dbReference type="InterPro" id="IPR016205">
    <property type="entry name" value="Glycerol_DH"/>
</dbReference>
<dbReference type="EMBL" id="JACJVQ010000005">
    <property type="protein sequence ID" value="MBB6633801.1"/>
    <property type="molecule type" value="Genomic_DNA"/>
</dbReference>
<dbReference type="Gene3D" id="1.20.1090.10">
    <property type="entry name" value="Dehydroquinate synthase-like - alpha domain"/>
    <property type="match status" value="1"/>
</dbReference>
<keyword evidence="3" id="KW-0479">Metal-binding</keyword>
<keyword evidence="1" id="KW-0963">Cytoplasm</keyword>
<evidence type="ECO:0000256" key="2">
    <source>
        <dbReference type="ARBA" id="ARBA00022516"/>
    </source>
</evidence>
<gene>
    <name evidence="10" type="ORF">H7B67_06740</name>
</gene>
<proteinExistence type="predicted"/>
<dbReference type="Gene3D" id="3.40.50.1970">
    <property type="match status" value="1"/>
</dbReference>
<evidence type="ECO:0000256" key="3">
    <source>
        <dbReference type="ARBA" id="ARBA00022723"/>
    </source>
</evidence>
<dbReference type="PANTHER" id="PTHR43616">
    <property type="entry name" value="GLYCEROL DEHYDROGENASE"/>
    <property type="match status" value="1"/>
</dbReference>
<keyword evidence="8" id="KW-0594">Phospholipid biosynthesis</keyword>